<reference evidence="10" key="1">
    <citation type="submission" date="2021-12" db="EMBL/GenBank/DDBJ databases">
        <title>Alicyclobacillaceae gen. nov., sp. nov., isolated from chalcocite enrichment system.</title>
        <authorList>
            <person name="Jiang Z."/>
        </authorList>
    </citation>
    <scope>NUCLEOTIDE SEQUENCE</scope>
    <source>
        <strain evidence="10">MYW30-H2</strain>
    </source>
</reference>
<evidence type="ECO:0000313" key="11">
    <source>
        <dbReference type="Proteomes" id="UP000830167"/>
    </source>
</evidence>
<keyword evidence="2" id="KW-0902">Two-component regulatory system</keyword>
<keyword evidence="3" id="KW-0805">Transcription regulation</keyword>
<dbReference type="RefSeq" id="WP_347438881.1">
    <property type="nucleotide sequence ID" value="NZ_CP089291.1"/>
</dbReference>
<keyword evidence="11" id="KW-1185">Reference proteome</keyword>
<dbReference type="Pfam" id="PF00486">
    <property type="entry name" value="Trans_reg_C"/>
    <property type="match status" value="1"/>
</dbReference>
<keyword evidence="1" id="KW-0597">Phosphoprotein</keyword>
<name>A0ABY4CP19_9BACL</name>
<keyword evidence="5" id="KW-0804">Transcription</keyword>
<keyword evidence="4 7" id="KW-0238">DNA-binding</keyword>
<dbReference type="PROSITE" id="PS51755">
    <property type="entry name" value="OMPR_PHOB"/>
    <property type="match status" value="1"/>
</dbReference>
<evidence type="ECO:0000256" key="5">
    <source>
        <dbReference type="ARBA" id="ARBA00023163"/>
    </source>
</evidence>
<dbReference type="EMBL" id="CP089291">
    <property type="protein sequence ID" value="UOF92195.1"/>
    <property type="molecule type" value="Genomic_DNA"/>
</dbReference>
<dbReference type="CDD" id="cd00383">
    <property type="entry name" value="trans_reg_C"/>
    <property type="match status" value="1"/>
</dbReference>
<gene>
    <name evidence="10" type="ORF">LSG31_08485</name>
</gene>
<dbReference type="PANTHER" id="PTHR48111">
    <property type="entry name" value="REGULATOR OF RPOS"/>
    <property type="match status" value="1"/>
</dbReference>
<dbReference type="Gene3D" id="3.40.50.2300">
    <property type="match status" value="1"/>
</dbReference>
<evidence type="ECO:0000313" key="10">
    <source>
        <dbReference type="EMBL" id="UOF92195.1"/>
    </source>
</evidence>
<dbReference type="InterPro" id="IPR036388">
    <property type="entry name" value="WH-like_DNA-bd_sf"/>
</dbReference>
<feature type="domain" description="Response regulatory" evidence="8">
    <location>
        <begin position="4"/>
        <end position="117"/>
    </location>
</feature>
<dbReference type="SUPFAM" id="SSF46894">
    <property type="entry name" value="C-terminal effector domain of the bipartite response regulators"/>
    <property type="match status" value="1"/>
</dbReference>
<sequence>MSFKLLVYSNESYIATMLRHTLSPKIFGIETVYDCYQLNAIVKHRSFALVIMHVHEGTQAEYDCCRMFGETYDIPFIVITGSLNPENRLQLLRLGALDCLTEDCKLEELTVRIQNVLRFVDLAERRAAEIRQPQPIIHLSDALFVNQQFQYVMRHGEQQYLSPIEFRLLKYLIEHCNEIVDSEHLLQVGWGAVNQSGRDELYVYIRSLRKKLDVPGHPSCIKSFYGKGYLLHIPRLAAATQDEKSVLSL</sequence>
<feature type="DNA-binding region" description="OmpR/PhoB-type" evidence="7">
    <location>
        <begin position="134"/>
        <end position="233"/>
    </location>
</feature>
<protein>
    <submittedName>
        <fullName evidence="10">Response regulator transcription factor</fullName>
    </submittedName>
</protein>
<dbReference type="InterPro" id="IPR039420">
    <property type="entry name" value="WalR-like"/>
</dbReference>
<dbReference type="InterPro" id="IPR011006">
    <property type="entry name" value="CheY-like_superfamily"/>
</dbReference>
<dbReference type="InterPro" id="IPR001867">
    <property type="entry name" value="OmpR/PhoB-type_DNA-bd"/>
</dbReference>
<dbReference type="InterPro" id="IPR001789">
    <property type="entry name" value="Sig_transdc_resp-reg_receiver"/>
</dbReference>
<evidence type="ECO:0000256" key="1">
    <source>
        <dbReference type="ARBA" id="ARBA00022553"/>
    </source>
</evidence>
<dbReference type="PANTHER" id="PTHR48111:SF40">
    <property type="entry name" value="PHOSPHATE REGULON TRANSCRIPTIONAL REGULATORY PROTEIN PHOB"/>
    <property type="match status" value="1"/>
</dbReference>
<dbReference type="PROSITE" id="PS50110">
    <property type="entry name" value="RESPONSE_REGULATORY"/>
    <property type="match status" value="1"/>
</dbReference>
<evidence type="ECO:0000259" key="8">
    <source>
        <dbReference type="PROSITE" id="PS50110"/>
    </source>
</evidence>
<evidence type="ECO:0000256" key="3">
    <source>
        <dbReference type="ARBA" id="ARBA00023015"/>
    </source>
</evidence>
<evidence type="ECO:0000256" key="6">
    <source>
        <dbReference type="PROSITE-ProRule" id="PRU00169"/>
    </source>
</evidence>
<evidence type="ECO:0000256" key="2">
    <source>
        <dbReference type="ARBA" id="ARBA00023012"/>
    </source>
</evidence>
<dbReference type="Proteomes" id="UP000830167">
    <property type="component" value="Chromosome"/>
</dbReference>
<organism evidence="10 11">
    <name type="scientific">Fodinisporobacter ferrooxydans</name>
    <dbReference type="NCBI Taxonomy" id="2901836"/>
    <lineage>
        <taxon>Bacteria</taxon>
        <taxon>Bacillati</taxon>
        <taxon>Bacillota</taxon>
        <taxon>Bacilli</taxon>
        <taxon>Bacillales</taxon>
        <taxon>Alicyclobacillaceae</taxon>
        <taxon>Fodinisporobacter</taxon>
    </lineage>
</organism>
<dbReference type="Gene3D" id="1.10.10.10">
    <property type="entry name" value="Winged helix-like DNA-binding domain superfamily/Winged helix DNA-binding domain"/>
    <property type="match status" value="1"/>
</dbReference>
<comment type="caution">
    <text evidence="6">Lacks conserved residue(s) required for the propagation of feature annotation.</text>
</comment>
<dbReference type="SMART" id="SM00862">
    <property type="entry name" value="Trans_reg_C"/>
    <property type="match status" value="1"/>
</dbReference>
<evidence type="ECO:0000259" key="9">
    <source>
        <dbReference type="PROSITE" id="PS51755"/>
    </source>
</evidence>
<accession>A0ABY4CP19</accession>
<proteinExistence type="predicted"/>
<dbReference type="SUPFAM" id="SSF52172">
    <property type="entry name" value="CheY-like"/>
    <property type="match status" value="1"/>
</dbReference>
<evidence type="ECO:0000256" key="7">
    <source>
        <dbReference type="PROSITE-ProRule" id="PRU01091"/>
    </source>
</evidence>
<evidence type="ECO:0000256" key="4">
    <source>
        <dbReference type="ARBA" id="ARBA00023125"/>
    </source>
</evidence>
<dbReference type="InterPro" id="IPR016032">
    <property type="entry name" value="Sig_transdc_resp-reg_C-effctor"/>
</dbReference>
<feature type="domain" description="OmpR/PhoB-type" evidence="9">
    <location>
        <begin position="134"/>
        <end position="233"/>
    </location>
</feature>